<dbReference type="Pfam" id="PF11901">
    <property type="entry name" value="DM9"/>
    <property type="match status" value="1"/>
</dbReference>
<evidence type="ECO:0000313" key="1">
    <source>
        <dbReference type="EMBL" id="JAS03640.1"/>
    </source>
</evidence>
<dbReference type="PANTHER" id="PTHR31649">
    <property type="entry name" value="AGAP009604-PA"/>
    <property type="match status" value="1"/>
</dbReference>
<organism evidence="1">
    <name type="scientific">Pinctada fucata</name>
    <name type="common">Akoya pearl oyster</name>
    <name type="synonym">Pinctada imbricata fucata</name>
    <dbReference type="NCBI Taxonomy" id="50426"/>
    <lineage>
        <taxon>Eukaryota</taxon>
        <taxon>Metazoa</taxon>
        <taxon>Spiralia</taxon>
        <taxon>Lophotrochozoa</taxon>
        <taxon>Mollusca</taxon>
        <taxon>Bivalvia</taxon>
        <taxon>Autobranchia</taxon>
        <taxon>Pteriomorphia</taxon>
        <taxon>Pterioida</taxon>
        <taxon>Pterioidea</taxon>
        <taxon>Pteriidae</taxon>
        <taxon>Pinctada</taxon>
    </lineage>
</organism>
<accession>A0A194AM57</accession>
<dbReference type="EMBL" id="GELH01000631">
    <property type="protein sequence ID" value="JAS03641.1"/>
    <property type="molecule type" value="Transcribed_RNA"/>
</dbReference>
<dbReference type="PANTHER" id="PTHR31649:SF1">
    <property type="entry name" value="FARNESOIC ACID O-METHYL TRANSFERASE DOMAIN-CONTAINING PROTEIN"/>
    <property type="match status" value="1"/>
</dbReference>
<dbReference type="EMBL" id="GELH01000632">
    <property type="protein sequence ID" value="JAS03640.1"/>
    <property type="molecule type" value="Transcribed_RNA"/>
</dbReference>
<dbReference type="SMART" id="SM00696">
    <property type="entry name" value="DM9"/>
    <property type="match status" value="2"/>
</dbReference>
<protein>
    <recommendedName>
        <fullName evidence="2">Natterin-3-like protein</fullName>
    </recommendedName>
</protein>
<name>A0A194AM57_PINFU</name>
<evidence type="ECO:0008006" key="2">
    <source>
        <dbReference type="Google" id="ProtNLM"/>
    </source>
</evidence>
<proteinExistence type="predicted"/>
<reference evidence="1" key="1">
    <citation type="submission" date="2016-03" db="EMBL/GenBank/DDBJ databases">
        <authorList>
            <person name="Ploux O."/>
        </authorList>
    </citation>
    <scope>NUCLEOTIDE SEQUENCE</scope>
    <source>
        <tissue evidence="1">Mantle</tissue>
    </source>
</reference>
<sequence length="143" mass="16000">MARWQRTNGSNIPDHAVRGGYEPDGKALFVARAYHNGEWIPGKAAYHLPGCHIPWGGKEMIMPDYEVLVFHTRENGLLDWQKCHGGQCPPNAFCCQPGLYPARAYYQGGLHPGKLHPSHGCTYISYGGKEIAIKDYEVLYQAK</sequence>
<dbReference type="InterPro" id="IPR006616">
    <property type="entry name" value="DM9_repeat"/>
</dbReference>
<dbReference type="AlphaFoldDB" id="A0A194AM57"/>